<gene>
    <name evidence="6" type="ORF">A3B21_04400</name>
</gene>
<feature type="transmembrane region" description="Helical" evidence="5">
    <location>
        <begin position="109"/>
        <end position="132"/>
    </location>
</feature>
<evidence type="ECO:0000256" key="3">
    <source>
        <dbReference type="ARBA" id="ARBA00022989"/>
    </source>
</evidence>
<keyword evidence="4 5" id="KW-0472">Membrane</keyword>
<comment type="caution">
    <text evidence="6">The sequence shown here is derived from an EMBL/GenBank/DDBJ whole genome shotgun (WGS) entry which is preliminary data.</text>
</comment>
<sequence length="272" mass="29846">MQKKQIVLIIQTILALALTQCFVLLAMRVASTVMLPTVSVPALSARQFLLTFLAATVLILFLIRALRTRFIFESIFILSLLSGIWFLFALWIPAYAFSAALILVALRYIFPYVIVQNVLLIFGIAGIGSALGSTTAWQTTLIVLLVLAVYDVIAVYGTKHMVTMFKGLLAKGVIFAIIIPEHPRLMLKRMKQVEPGEGFFFLGTGDLALPSFFVASAARESFTLAIGAAIGSIVGLFFTDLLFQWGRKRPMPALPSIAFGTIAGFFITKLFV</sequence>
<name>A0A1F7UVA0_9BACT</name>
<feature type="transmembrane region" description="Helical" evidence="5">
    <location>
        <begin position="224"/>
        <end position="243"/>
    </location>
</feature>
<feature type="transmembrane region" description="Helical" evidence="5">
    <location>
        <begin position="75"/>
        <end position="103"/>
    </location>
</feature>
<keyword evidence="2 5" id="KW-0812">Transmembrane</keyword>
<evidence type="ECO:0000256" key="4">
    <source>
        <dbReference type="ARBA" id="ARBA00023136"/>
    </source>
</evidence>
<dbReference type="InterPro" id="IPR006639">
    <property type="entry name" value="Preselin/SPP"/>
</dbReference>
<dbReference type="STRING" id="1802401.A3B21_04400"/>
<protein>
    <submittedName>
        <fullName evidence="6">Uncharacterized protein</fullName>
    </submittedName>
</protein>
<evidence type="ECO:0000256" key="2">
    <source>
        <dbReference type="ARBA" id="ARBA00022692"/>
    </source>
</evidence>
<proteinExistence type="predicted"/>
<dbReference type="AlphaFoldDB" id="A0A1F7UVA0"/>
<feature type="transmembrane region" description="Helical" evidence="5">
    <location>
        <begin position="45"/>
        <end position="63"/>
    </location>
</feature>
<dbReference type="GO" id="GO:0042500">
    <property type="term" value="F:aspartic endopeptidase activity, intramembrane cleaving"/>
    <property type="evidence" value="ECO:0007669"/>
    <property type="project" value="InterPro"/>
</dbReference>
<dbReference type="SMART" id="SM00730">
    <property type="entry name" value="PSN"/>
    <property type="match status" value="1"/>
</dbReference>
<reference evidence="6 7" key="1">
    <citation type="journal article" date="2016" name="Nat. Commun.">
        <title>Thousands of microbial genomes shed light on interconnected biogeochemical processes in an aquifer system.</title>
        <authorList>
            <person name="Anantharaman K."/>
            <person name="Brown C.T."/>
            <person name="Hug L.A."/>
            <person name="Sharon I."/>
            <person name="Castelle C.J."/>
            <person name="Probst A.J."/>
            <person name="Thomas B.C."/>
            <person name="Singh A."/>
            <person name="Wilkins M.J."/>
            <person name="Karaoz U."/>
            <person name="Brodie E.L."/>
            <person name="Williams K.H."/>
            <person name="Hubbard S.S."/>
            <person name="Banfield J.F."/>
        </authorList>
    </citation>
    <scope>NUCLEOTIDE SEQUENCE [LARGE SCALE GENOMIC DNA]</scope>
</reference>
<evidence type="ECO:0000313" key="7">
    <source>
        <dbReference type="Proteomes" id="UP000176897"/>
    </source>
</evidence>
<dbReference type="EMBL" id="MGEJ01000003">
    <property type="protein sequence ID" value="OGL81664.1"/>
    <property type="molecule type" value="Genomic_DNA"/>
</dbReference>
<dbReference type="GO" id="GO:0012505">
    <property type="term" value="C:endomembrane system"/>
    <property type="evidence" value="ECO:0007669"/>
    <property type="project" value="UniProtKB-SubCell"/>
</dbReference>
<evidence type="ECO:0000313" key="6">
    <source>
        <dbReference type="EMBL" id="OGL81664.1"/>
    </source>
</evidence>
<feature type="transmembrane region" description="Helical" evidence="5">
    <location>
        <begin position="139"/>
        <end position="156"/>
    </location>
</feature>
<accession>A0A1F7UVA0</accession>
<keyword evidence="3 5" id="KW-1133">Transmembrane helix</keyword>
<dbReference type="Pfam" id="PF06550">
    <property type="entry name" value="SPP"/>
    <property type="match status" value="1"/>
</dbReference>
<feature type="transmembrane region" description="Helical" evidence="5">
    <location>
        <begin position="199"/>
        <end position="218"/>
    </location>
</feature>
<evidence type="ECO:0000256" key="5">
    <source>
        <dbReference type="SAM" id="Phobius"/>
    </source>
</evidence>
<organism evidence="6 7">
    <name type="scientific">Candidatus Uhrbacteria bacterium RIFCSPLOWO2_01_FULL_47_24</name>
    <dbReference type="NCBI Taxonomy" id="1802401"/>
    <lineage>
        <taxon>Bacteria</taxon>
        <taxon>Candidatus Uhriibacteriota</taxon>
    </lineage>
</organism>
<evidence type="ECO:0000256" key="1">
    <source>
        <dbReference type="ARBA" id="ARBA00004127"/>
    </source>
</evidence>
<dbReference type="Proteomes" id="UP000176897">
    <property type="component" value="Unassembled WGS sequence"/>
</dbReference>
<feature type="transmembrane region" description="Helical" evidence="5">
    <location>
        <begin position="252"/>
        <end position="271"/>
    </location>
</feature>
<dbReference type="InterPro" id="IPR010545">
    <property type="entry name" value="SPP"/>
</dbReference>
<dbReference type="GO" id="GO:0016020">
    <property type="term" value="C:membrane"/>
    <property type="evidence" value="ECO:0007669"/>
    <property type="project" value="InterPro"/>
</dbReference>
<comment type="subcellular location">
    <subcellularLocation>
        <location evidence="1">Endomembrane system</location>
        <topology evidence="1">Multi-pass membrane protein</topology>
    </subcellularLocation>
</comment>